<sequence>MTEFLANELTRLNSDASSLTAENSEDIVHQSPDNPTTWTNEKHNLYLDHLEVSFVRQLQQSMGLLASCSELNKSEKHLSQKRHADVRISSHQLTVLLDGCWQKINYGRGQPFLSTSADASDALKCPRVQWFGRTCPPASAASQECLVLCSTEKHIAVEGIRSQGLRTCPHQIPASNLYTEYTGQNFADGDGQNNSNNESRAKRLKTALADNSNHDQVMYRIYFLSATVICLLDYYALCFCEDIILIPACALSDSAILEMSYDIEFRY</sequence>
<evidence type="ECO:0000313" key="3">
    <source>
        <dbReference type="Proteomes" id="UP000594638"/>
    </source>
</evidence>
<dbReference type="Proteomes" id="UP000594638">
    <property type="component" value="Unassembled WGS sequence"/>
</dbReference>
<protein>
    <submittedName>
        <fullName evidence="2">Uncharacterized protein</fullName>
    </submittedName>
</protein>
<accession>A0A8S0SIW7</accession>
<proteinExistence type="predicted"/>
<reference evidence="2 3" key="1">
    <citation type="submission" date="2019-12" db="EMBL/GenBank/DDBJ databases">
        <authorList>
            <person name="Alioto T."/>
            <person name="Alioto T."/>
            <person name="Gomez Garrido J."/>
        </authorList>
    </citation>
    <scope>NUCLEOTIDE SEQUENCE [LARGE SCALE GENOMIC DNA]</scope>
</reference>
<dbReference type="AlphaFoldDB" id="A0A8S0SIW7"/>
<dbReference type="EMBL" id="CACTIH010005426">
    <property type="protein sequence ID" value="CAA2991571.1"/>
    <property type="molecule type" value="Genomic_DNA"/>
</dbReference>
<dbReference type="InterPro" id="IPR044678">
    <property type="entry name" value="COR27/28"/>
</dbReference>
<organism evidence="2 3">
    <name type="scientific">Olea europaea subsp. europaea</name>
    <dbReference type="NCBI Taxonomy" id="158383"/>
    <lineage>
        <taxon>Eukaryota</taxon>
        <taxon>Viridiplantae</taxon>
        <taxon>Streptophyta</taxon>
        <taxon>Embryophyta</taxon>
        <taxon>Tracheophyta</taxon>
        <taxon>Spermatophyta</taxon>
        <taxon>Magnoliopsida</taxon>
        <taxon>eudicotyledons</taxon>
        <taxon>Gunneridae</taxon>
        <taxon>Pentapetalae</taxon>
        <taxon>asterids</taxon>
        <taxon>lamiids</taxon>
        <taxon>Lamiales</taxon>
        <taxon>Oleaceae</taxon>
        <taxon>Oleeae</taxon>
        <taxon>Olea</taxon>
    </lineage>
</organism>
<dbReference type="Gramene" id="OE9A010998T3">
    <property type="protein sequence ID" value="OE9A010998C3"/>
    <property type="gene ID" value="OE9A010998"/>
</dbReference>
<dbReference type="GO" id="GO:0042752">
    <property type="term" value="P:regulation of circadian rhythm"/>
    <property type="evidence" value="ECO:0007669"/>
    <property type="project" value="InterPro"/>
</dbReference>
<name>A0A8S0SIW7_OLEEU</name>
<gene>
    <name evidence="2" type="ORF">OLEA9_A010998</name>
</gene>
<comment type="caution">
    <text evidence="2">The sequence shown here is derived from an EMBL/GenBank/DDBJ whole genome shotgun (WGS) entry which is preliminary data.</text>
</comment>
<keyword evidence="3" id="KW-1185">Reference proteome</keyword>
<dbReference type="PANTHER" id="PTHR33676">
    <property type="entry name" value="COLD REGULATED PROTEIN 27"/>
    <property type="match status" value="1"/>
</dbReference>
<dbReference type="GO" id="GO:0009409">
    <property type="term" value="P:response to cold"/>
    <property type="evidence" value="ECO:0007669"/>
    <property type="project" value="InterPro"/>
</dbReference>
<dbReference type="PANTHER" id="PTHR33676:SF14">
    <property type="match status" value="1"/>
</dbReference>
<dbReference type="OrthoDB" id="1104553at2759"/>
<evidence type="ECO:0000313" key="2">
    <source>
        <dbReference type="EMBL" id="CAA2991571.1"/>
    </source>
</evidence>
<feature type="region of interest" description="Disordered" evidence="1">
    <location>
        <begin position="16"/>
        <end position="35"/>
    </location>
</feature>
<evidence type="ECO:0000256" key="1">
    <source>
        <dbReference type="SAM" id="MobiDB-lite"/>
    </source>
</evidence>